<organism evidence="7 8">
    <name type="scientific">Candidatus Gottesmanbacteria bacterium GW2011_GWA2_43_14</name>
    <dbReference type="NCBI Taxonomy" id="1618443"/>
    <lineage>
        <taxon>Bacteria</taxon>
        <taxon>Candidatus Gottesmaniibacteriota</taxon>
    </lineage>
</organism>
<feature type="transmembrane region" description="Helical" evidence="5">
    <location>
        <begin position="48"/>
        <end position="67"/>
    </location>
</feature>
<feature type="transmembrane region" description="Helical" evidence="5">
    <location>
        <begin position="12"/>
        <end position="36"/>
    </location>
</feature>
<protein>
    <recommendedName>
        <fullName evidence="6">O-antigen ligase-related domain-containing protein</fullName>
    </recommendedName>
</protein>
<evidence type="ECO:0000259" key="6">
    <source>
        <dbReference type="Pfam" id="PF04932"/>
    </source>
</evidence>
<comment type="subcellular location">
    <subcellularLocation>
        <location evidence="1">Membrane</location>
        <topology evidence="1">Multi-pass membrane protein</topology>
    </subcellularLocation>
</comment>
<feature type="transmembrane region" description="Helical" evidence="5">
    <location>
        <begin position="128"/>
        <end position="144"/>
    </location>
</feature>
<evidence type="ECO:0000256" key="3">
    <source>
        <dbReference type="ARBA" id="ARBA00022989"/>
    </source>
</evidence>
<reference evidence="7 8" key="1">
    <citation type="journal article" date="2015" name="Nature">
        <title>rRNA introns, odd ribosomes, and small enigmatic genomes across a large radiation of phyla.</title>
        <authorList>
            <person name="Brown C.T."/>
            <person name="Hug L.A."/>
            <person name="Thomas B.C."/>
            <person name="Sharon I."/>
            <person name="Castelle C.J."/>
            <person name="Singh A."/>
            <person name="Wilkins M.J."/>
            <person name="Williams K.H."/>
            <person name="Banfield J.F."/>
        </authorList>
    </citation>
    <scope>NUCLEOTIDE SEQUENCE [LARGE SCALE GENOMIC DNA]</scope>
</reference>
<feature type="transmembrane region" description="Helical" evidence="5">
    <location>
        <begin position="282"/>
        <end position="300"/>
    </location>
</feature>
<dbReference type="AlphaFoldDB" id="A0A0G1FTU2"/>
<gene>
    <name evidence="7" type="ORF">UV73_C0002G0140</name>
</gene>
<evidence type="ECO:0000256" key="2">
    <source>
        <dbReference type="ARBA" id="ARBA00022692"/>
    </source>
</evidence>
<keyword evidence="2 5" id="KW-0812">Transmembrane</keyword>
<feature type="transmembrane region" description="Helical" evidence="5">
    <location>
        <begin position="235"/>
        <end position="266"/>
    </location>
</feature>
<keyword evidence="4 5" id="KW-0472">Membrane</keyword>
<dbReference type="PANTHER" id="PTHR37422:SF13">
    <property type="entry name" value="LIPOPOLYSACCHARIDE BIOSYNTHESIS PROTEIN PA4999-RELATED"/>
    <property type="match status" value="1"/>
</dbReference>
<dbReference type="Proteomes" id="UP000034894">
    <property type="component" value="Unassembled WGS sequence"/>
</dbReference>
<dbReference type="GO" id="GO:0016020">
    <property type="term" value="C:membrane"/>
    <property type="evidence" value="ECO:0007669"/>
    <property type="project" value="UniProtKB-SubCell"/>
</dbReference>
<feature type="transmembrane region" description="Helical" evidence="5">
    <location>
        <begin position="106"/>
        <end position="122"/>
    </location>
</feature>
<name>A0A0G1FTU2_9BACT</name>
<feature type="transmembrane region" description="Helical" evidence="5">
    <location>
        <begin position="73"/>
        <end position="94"/>
    </location>
</feature>
<evidence type="ECO:0000256" key="4">
    <source>
        <dbReference type="ARBA" id="ARBA00023136"/>
    </source>
</evidence>
<keyword evidence="3 5" id="KW-1133">Transmembrane helix</keyword>
<dbReference type="PANTHER" id="PTHR37422">
    <property type="entry name" value="TEICHURONIC ACID BIOSYNTHESIS PROTEIN TUAE"/>
    <property type="match status" value="1"/>
</dbReference>
<feature type="transmembrane region" description="Helical" evidence="5">
    <location>
        <begin position="374"/>
        <end position="395"/>
    </location>
</feature>
<feature type="transmembrane region" description="Helical" evidence="5">
    <location>
        <begin position="156"/>
        <end position="177"/>
    </location>
</feature>
<evidence type="ECO:0000256" key="1">
    <source>
        <dbReference type="ARBA" id="ARBA00004141"/>
    </source>
</evidence>
<accession>A0A0G1FTU2</accession>
<dbReference type="InterPro" id="IPR007016">
    <property type="entry name" value="O-antigen_ligase-rel_domated"/>
</dbReference>
<sequence length="459" mass="52849">MRPLKFYPVLTVFFLLVFFSPSKIFYFSSFLILAGFLSYKLKNTVKGLTYALIVSLFLDVGIGYSYFKMEPDLGSLYAVKPATMLALGLVPLAILKTKMKFQKTDIAAVAFFIWLAISFFYLPYSNIFYGIIQIFEALLIYLLLRANLESDDIKNIKLLMIATIFFQLSVAYLQFILKRNAGFISEGSTYSNPFGLATYENENLFRVSGTFDHPNIFAAIIVSLFPFLALLKPNFWLLLFFGLPLFFSYSRLAWAAWGILLVIIYFRKMIKFRLKFPDKRKILYLLPVFPFIYLLFPYFISRSESLLNLFTPKSSLDIRLKMYSEGLNIIGKYPFTGVGLNNSLVYYASYPVTTLFSLVEVGFSYRLHNMFLEIAAETGLIGLGLFLLILVTVYFEFKKISRKKKQVGGKLNELINFKKTALLSLIFLLIISFFNPFFHNLPFQLLLLYISFIMVSPSS</sequence>
<evidence type="ECO:0000256" key="5">
    <source>
        <dbReference type="SAM" id="Phobius"/>
    </source>
</evidence>
<evidence type="ECO:0000313" key="8">
    <source>
        <dbReference type="Proteomes" id="UP000034894"/>
    </source>
</evidence>
<comment type="caution">
    <text evidence="7">The sequence shown here is derived from an EMBL/GenBank/DDBJ whole genome shotgun (WGS) entry which is preliminary data.</text>
</comment>
<feature type="transmembrane region" description="Helical" evidence="5">
    <location>
        <begin position="416"/>
        <end position="435"/>
    </location>
</feature>
<dbReference type="EMBL" id="LCFP01000002">
    <property type="protein sequence ID" value="KKS98426.1"/>
    <property type="molecule type" value="Genomic_DNA"/>
</dbReference>
<evidence type="ECO:0000313" key="7">
    <source>
        <dbReference type="EMBL" id="KKS98426.1"/>
    </source>
</evidence>
<feature type="domain" description="O-antigen ligase-related" evidence="6">
    <location>
        <begin position="237"/>
        <end position="387"/>
    </location>
</feature>
<dbReference type="Pfam" id="PF04932">
    <property type="entry name" value="Wzy_C"/>
    <property type="match status" value="1"/>
</dbReference>
<proteinExistence type="predicted"/>
<dbReference type="PATRIC" id="fig|1618443.3.peg.414"/>
<dbReference type="InterPro" id="IPR051533">
    <property type="entry name" value="WaaL-like"/>
</dbReference>
<dbReference type="STRING" id="1618443.UV73_C0002G0140"/>